<dbReference type="AlphaFoldDB" id="A0A0R3SPZ1"/>
<accession>A0A0R3SPZ1</accession>
<dbReference type="InterPro" id="IPR028172">
    <property type="entry name" value="FT20"/>
</dbReference>
<protein>
    <submittedName>
        <fullName evidence="1 3">Uncharacterized protein</fullName>
    </submittedName>
</protein>
<reference evidence="1 2" key="2">
    <citation type="submission" date="2018-11" db="EMBL/GenBank/DDBJ databases">
        <authorList>
            <consortium name="Pathogen Informatics"/>
        </authorList>
    </citation>
    <scope>NUCLEOTIDE SEQUENCE [LARGE SCALE GENOMIC DNA]</scope>
</reference>
<dbReference type="Pfam" id="PF14931">
    <property type="entry name" value="IFT20"/>
    <property type="match status" value="1"/>
</dbReference>
<evidence type="ECO:0000313" key="3">
    <source>
        <dbReference type="WBParaSite" id="HDID_0000708601-mRNA-1"/>
    </source>
</evidence>
<evidence type="ECO:0000313" key="1">
    <source>
        <dbReference type="EMBL" id="VDL59402.1"/>
    </source>
</evidence>
<sequence length="69" mass="8084">MADHLAKHSLYVDDFNKLRIIDPLISESTVEFKDQCADFIKSNSVTFYVDCEYILFKLLNYFSTVLNKI</sequence>
<organism evidence="3">
    <name type="scientific">Hymenolepis diminuta</name>
    <name type="common">Rat tapeworm</name>
    <dbReference type="NCBI Taxonomy" id="6216"/>
    <lineage>
        <taxon>Eukaryota</taxon>
        <taxon>Metazoa</taxon>
        <taxon>Spiralia</taxon>
        <taxon>Lophotrochozoa</taxon>
        <taxon>Platyhelminthes</taxon>
        <taxon>Cestoda</taxon>
        <taxon>Eucestoda</taxon>
        <taxon>Cyclophyllidea</taxon>
        <taxon>Hymenolepididae</taxon>
        <taxon>Hymenolepis</taxon>
    </lineage>
</organism>
<gene>
    <name evidence="1" type="ORF">HDID_LOCUS7084</name>
</gene>
<evidence type="ECO:0000313" key="2">
    <source>
        <dbReference type="Proteomes" id="UP000274504"/>
    </source>
</evidence>
<dbReference type="WBParaSite" id="HDID_0000708601-mRNA-1">
    <property type="protein sequence ID" value="HDID_0000708601-mRNA-1"/>
    <property type="gene ID" value="HDID_0000708601"/>
</dbReference>
<dbReference type="OrthoDB" id="10254896at2759"/>
<proteinExistence type="predicted"/>
<reference evidence="3" key="1">
    <citation type="submission" date="2017-02" db="UniProtKB">
        <authorList>
            <consortium name="WormBaseParasite"/>
        </authorList>
    </citation>
    <scope>IDENTIFICATION</scope>
</reference>
<dbReference type="Proteomes" id="UP000274504">
    <property type="component" value="Unassembled WGS sequence"/>
</dbReference>
<dbReference type="EMBL" id="UYSG01010902">
    <property type="protein sequence ID" value="VDL59402.1"/>
    <property type="molecule type" value="Genomic_DNA"/>
</dbReference>
<name>A0A0R3SPZ1_HYMDI</name>